<evidence type="ECO:0000259" key="3">
    <source>
        <dbReference type="Pfam" id="PF00656"/>
    </source>
</evidence>
<dbReference type="SUPFAM" id="SSF52129">
    <property type="entry name" value="Caspase-like"/>
    <property type="match status" value="1"/>
</dbReference>
<evidence type="ECO:0000313" key="5">
    <source>
        <dbReference type="EMBL" id="MEA5477886.1"/>
    </source>
</evidence>
<evidence type="ECO:0000256" key="1">
    <source>
        <dbReference type="SAM" id="Coils"/>
    </source>
</evidence>
<dbReference type="InterPro" id="IPR011600">
    <property type="entry name" value="Pept_C14_caspase"/>
</dbReference>
<sequence length="657" mass="74718">MAKNWAICIGINEYHNLPSLNFAVRDAEKMRDWFVDEAGFEKDHVYLFTDNSSPIADASKPYPSQPNYATLIRFLNNRFKKPFLAAGDNLWFFFSGHGLRHAERDYLMLSDSSADVELIERTSIPLSYVTERLRLCGADNVVIVQDACRDKLSTKGLGIGEEHQAGVITFASCSPAERSYEIESLQQGAFTYALLEALRLEGEGNCATVERLYQRLRYRVAEINQLHKKPRQTPYAIVEPATKYHLILLPKQATLRDIDALKMDAQEAELERDLQLAEQIWTRVLAVSPADNQALKALRRIWQEPQGQPSKQDKSADDKSPPQPSKSAEVKPPTQPPSKSVEVKSSPKPIETKSVQPNQQNNLKTFEFEVAKVQIQVERGILGFGASKKVSISTSRKQAEYFVEELGNRITLEMVSIPAGSFVMGSPETEKDSYEDERPQHRVNVPAFFMGKYQVTQAQWRQVAALPQVKIELNPDPSGFKGDRRPVEQVSWLEAREFCARLSKNSVREYRLPSEAEWEYACRAGTTTPFHFGETITPELVNYNSKYPYVDTPKGEYREQTTDVGSFPANAFGLYDMHGNVWEWCADDWHGNYAGAPTDASIWMNDIKNYEAPETHKLLRGGSWYGPAQRCRSAYRNYYSARVQNHYFGFRVVCVLR</sequence>
<feature type="domain" description="Sulfatase-modifying factor enzyme-like" evidence="4">
    <location>
        <begin position="413"/>
        <end position="653"/>
    </location>
</feature>
<protein>
    <submittedName>
        <fullName evidence="5">SUMF1/EgtB/PvdO family nonheme iron enzyme</fullName>
    </submittedName>
</protein>
<dbReference type="InterPro" id="IPR029030">
    <property type="entry name" value="Caspase-like_dom_sf"/>
</dbReference>
<feature type="region of interest" description="Disordered" evidence="2">
    <location>
        <begin position="301"/>
        <end position="358"/>
    </location>
</feature>
<dbReference type="PANTHER" id="PTHR23150:SF19">
    <property type="entry name" value="FORMYLGLYCINE-GENERATING ENZYME"/>
    <property type="match status" value="1"/>
</dbReference>
<evidence type="ECO:0000313" key="6">
    <source>
        <dbReference type="Proteomes" id="UP001301388"/>
    </source>
</evidence>
<feature type="domain" description="Peptidase C14 caspase" evidence="3">
    <location>
        <begin position="4"/>
        <end position="234"/>
    </location>
</feature>
<feature type="compositionally biased region" description="Basic and acidic residues" evidence="2">
    <location>
        <begin position="311"/>
        <end position="320"/>
    </location>
</feature>
<dbReference type="InterPro" id="IPR005532">
    <property type="entry name" value="SUMF_dom"/>
</dbReference>
<reference evidence="5 6" key="1">
    <citation type="submission" date="2023-12" db="EMBL/GenBank/DDBJ databases">
        <title>Baltic Sea Cyanobacteria.</title>
        <authorList>
            <person name="Delbaje E."/>
            <person name="Fewer D.P."/>
            <person name="Shishido T.K."/>
        </authorList>
    </citation>
    <scope>NUCLEOTIDE SEQUENCE [LARGE SCALE GENOMIC DNA]</scope>
    <source>
        <strain evidence="5 6">UHCC 0370</strain>
    </source>
</reference>
<proteinExistence type="predicted"/>
<feature type="compositionally biased region" description="Low complexity" evidence="2">
    <location>
        <begin position="337"/>
        <end position="349"/>
    </location>
</feature>
<dbReference type="RefSeq" id="WP_323261489.1">
    <property type="nucleotide sequence ID" value="NZ_JAYGIE010000042.1"/>
</dbReference>
<dbReference type="Gene3D" id="3.40.50.1460">
    <property type="match status" value="1"/>
</dbReference>
<dbReference type="InterPro" id="IPR051043">
    <property type="entry name" value="Sulfatase_Mod_Factor_Kinase"/>
</dbReference>
<dbReference type="SUPFAM" id="SSF56436">
    <property type="entry name" value="C-type lectin-like"/>
    <property type="match status" value="1"/>
</dbReference>
<keyword evidence="1" id="KW-0175">Coiled coil</keyword>
<organism evidence="5 6">
    <name type="scientific">Pseudanabaena galeata UHCC 0370</name>
    <dbReference type="NCBI Taxonomy" id="3110310"/>
    <lineage>
        <taxon>Bacteria</taxon>
        <taxon>Bacillati</taxon>
        <taxon>Cyanobacteriota</taxon>
        <taxon>Cyanophyceae</taxon>
        <taxon>Pseudanabaenales</taxon>
        <taxon>Pseudanabaenaceae</taxon>
        <taxon>Pseudanabaena</taxon>
    </lineage>
</organism>
<dbReference type="Proteomes" id="UP001301388">
    <property type="component" value="Unassembled WGS sequence"/>
</dbReference>
<feature type="coiled-coil region" evidence="1">
    <location>
        <begin position="251"/>
        <end position="278"/>
    </location>
</feature>
<dbReference type="Pfam" id="PF00656">
    <property type="entry name" value="Peptidase_C14"/>
    <property type="match status" value="1"/>
</dbReference>
<evidence type="ECO:0000259" key="4">
    <source>
        <dbReference type="Pfam" id="PF03781"/>
    </source>
</evidence>
<comment type="caution">
    <text evidence="5">The sequence shown here is derived from an EMBL/GenBank/DDBJ whole genome shotgun (WGS) entry which is preliminary data.</text>
</comment>
<name>A0ABU5THZ1_9CYAN</name>
<gene>
    <name evidence="5" type="ORF">VB774_09670</name>
</gene>
<dbReference type="EMBL" id="JAYGIE010000042">
    <property type="protein sequence ID" value="MEA5477886.1"/>
    <property type="molecule type" value="Genomic_DNA"/>
</dbReference>
<dbReference type="Gene3D" id="3.90.1580.10">
    <property type="entry name" value="paralog of FGE (formylglycine-generating enzyme)"/>
    <property type="match status" value="1"/>
</dbReference>
<accession>A0ABU5THZ1</accession>
<dbReference type="InterPro" id="IPR016187">
    <property type="entry name" value="CTDL_fold"/>
</dbReference>
<dbReference type="PANTHER" id="PTHR23150">
    <property type="entry name" value="SULFATASE MODIFYING FACTOR 1, 2"/>
    <property type="match status" value="1"/>
</dbReference>
<dbReference type="Pfam" id="PF03781">
    <property type="entry name" value="FGE-sulfatase"/>
    <property type="match status" value="1"/>
</dbReference>
<dbReference type="InterPro" id="IPR042095">
    <property type="entry name" value="SUMF_sf"/>
</dbReference>
<evidence type="ECO:0000256" key="2">
    <source>
        <dbReference type="SAM" id="MobiDB-lite"/>
    </source>
</evidence>
<keyword evidence="6" id="KW-1185">Reference proteome</keyword>